<proteinExistence type="predicted"/>
<name>A0AAD7DCS0_MYCRO</name>
<comment type="caution">
    <text evidence="2">The sequence shown here is derived from an EMBL/GenBank/DDBJ whole genome shotgun (WGS) entry which is preliminary data.</text>
</comment>
<feature type="domain" description="CHAT" evidence="1">
    <location>
        <begin position="636"/>
        <end position="906"/>
    </location>
</feature>
<accession>A0AAD7DCS0</accession>
<dbReference type="EMBL" id="JARKIE010000078">
    <property type="protein sequence ID" value="KAJ7688601.1"/>
    <property type="molecule type" value="Genomic_DNA"/>
</dbReference>
<keyword evidence="3" id="KW-1185">Reference proteome</keyword>
<dbReference type="Pfam" id="PF12770">
    <property type="entry name" value="CHAT"/>
    <property type="match status" value="1"/>
</dbReference>
<evidence type="ECO:0000313" key="3">
    <source>
        <dbReference type="Proteomes" id="UP001221757"/>
    </source>
</evidence>
<evidence type="ECO:0000313" key="2">
    <source>
        <dbReference type="EMBL" id="KAJ7688601.1"/>
    </source>
</evidence>
<dbReference type="Gene3D" id="1.25.40.10">
    <property type="entry name" value="Tetratricopeptide repeat domain"/>
    <property type="match status" value="2"/>
</dbReference>
<dbReference type="Proteomes" id="UP001221757">
    <property type="component" value="Unassembled WGS sequence"/>
</dbReference>
<organism evidence="2 3">
    <name type="scientific">Mycena rosella</name>
    <name type="common">Pink bonnet</name>
    <name type="synonym">Agaricus rosellus</name>
    <dbReference type="NCBI Taxonomy" id="1033263"/>
    <lineage>
        <taxon>Eukaryota</taxon>
        <taxon>Fungi</taxon>
        <taxon>Dikarya</taxon>
        <taxon>Basidiomycota</taxon>
        <taxon>Agaricomycotina</taxon>
        <taxon>Agaricomycetes</taxon>
        <taxon>Agaricomycetidae</taxon>
        <taxon>Agaricales</taxon>
        <taxon>Marasmiineae</taxon>
        <taxon>Mycenaceae</taxon>
        <taxon>Mycena</taxon>
    </lineage>
</organism>
<dbReference type="AlphaFoldDB" id="A0AAD7DCS0"/>
<dbReference type="InterPro" id="IPR011990">
    <property type="entry name" value="TPR-like_helical_dom_sf"/>
</dbReference>
<sequence length="907" mass="101062">MSYSHQYDKHNDPKDLDAAIKNKTAAIELTHRQHPERAARLQSLAVSLTYRFRRLEDPQDINAAVRNLQQAVELTPEGHPEFHQRLEGLAVTFSHRYERLRDLRDLDSALNYGQAAILSAPDGYPDLPARLQDLAMSFSDRYNQLGNPEDLESSLQQSTQALMLMPIGHPERPGHMESVSTVLISRYERWGDPDDLNSAVQHDQAAVELTDPGHADYTRRLHQLALALGRRYNRAGDVADLDAALRHIEFAVGLTRKGHPGLPGYLTTLGRFYQRRYRKLGYSTDIDAALKCSQKAVELTVDDHPSLGERLHSWGVAFGARYEKLNNIEDLESSLEKYQAAVNLTPVDPDLPGRLHSLALALEQRYTRLGDTQDLEKVFKTYREAFSIPTSAPVQSWKAALRWASFAKKHRPRDQQEAYLAAFKLLPEILWMGNTLAVHQDANRRLDIAKATAGAVRAGVALGNIPFAIELLEQGLATTFQRLLQLKTDIKELPEDKANELQMISAKLYSGTSKNPQQLAVERNKLLDKIRGLPGLQSFLLPQKYRELCQATQNGPVIILNSHRARHDVLLLLNPASHPVHIPLRSFNFDELEAQRNHLKEILARCNITARQPESTRLDGEREGADSRPTQESFRDLLAWLWSHIVEPVYEVLKLHGIRDGRLWWCPTGAFTGLPLHAAAPSDHFIQSYTSTLGALIDANSKKPVRGRPKIGAVGVTYSGRGREAELPSVAREIATILSVIGKDNVHSLLGEQATVQAVTSQLQDCSWLHLACHGRQNLADPPKSCLQLYGGNLELETILRMPLPKAELVFLAACQTAMGDAELVNESFHLAGGFIAAGFRGAIATAWSMCDSDGPLVAEAVYTHLFRNGQIPAATDAAEALQIAVRNMRDSGIPYERWVPFIHLGV</sequence>
<gene>
    <name evidence="2" type="ORF">B0H17DRAFT_652114</name>
</gene>
<dbReference type="InterPro" id="IPR024983">
    <property type="entry name" value="CHAT_dom"/>
</dbReference>
<evidence type="ECO:0000259" key="1">
    <source>
        <dbReference type="Pfam" id="PF12770"/>
    </source>
</evidence>
<reference evidence="2" key="1">
    <citation type="submission" date="2023-03" db="EMBL/GenBank/DDBJ databases">
        <title>Massive genome expansion in bonnet fungi (Mycena s.s.) driven by repeated elements and novel gene families across ecological guilds.</title>
        <authorList>
            <consortium name="Lawrence Berkeley National Laboratory"/>
            <person name="Harder C.B."/>
            <person name="Miyauchi S."/>
            <person name="Viragh M."/>
            <person name="Kuo A."/>
            <person name="Thoen E."/>
            <person name="Andreopoulos B."/>
            <person name="Lu D."/>
            <person name="Skrede I."/>
            <person name="Drula E."/>
            <person name="Henrissat B."/>
            <person name="Morin E."/>
            <person name="Kohler A."/>
            <person name="Barry K."/>
            <person name="LaButti K."/>
            <person name="Morin E."/>
            <person name="Salamov A."/>
            <person name="Lipzen A."/>
            <person name="Mereny Z."/>
            <person name="Hegedus B."/>
            <person name="Baldrian P."/>
            <person name="Stursova M."/>
            <person name="Weitz H."/>
            <person name="Taylor A."/>
            <person name="Grigoriev I.V."/>
            <person name="Nagy L.G."/>
            <person name="Martin F."/>
            <person name="Kauserud H."/>
        </authorList>
    </citation>
    <scope>NUCLEOTIDE SEQUENCE</scope>
    <source>
        <strain evidence="2">CBHHK067</strain>
    </source>
</reference>
<dbReference type="SUPFAM" id="SSF81901">
    <property type="entry name" value="HCP-like"/>
    <property type="match status" value="1"/>
</dbReference>
<protein>
    <submittedName>
        <fullName evidence="2">CHAT domain-containing protein</fullName>
    </submittedName>
</protein>
<dbReference type="Gene3D" id="1.20.120.660">
    <property type="entry name" value="IL-4 antagonist (De novo design) like domain"/>
    <property type="match status" value="1"/>
</dbReference>